<gene>
    <name evidence="4" type="ORF">FDP41_013088</name>
</gene>
<dbReference type="OrthoDB" id="2021138at2759"/>
<dbReference type="PANTHER" id="PTHR43081:SF1">
    <property type="entry name" value="ADENYLATE CYCLASE, TERMINAL-DIFFERENTIATION SPECIFIC"/>
    <property type="match status" value="1"/>
</dbReference>
<evidence type="ECO:0000259" key="3">
    <source>
        <dbReference type="PROSITE" id="PS50125"/>
    </source>
</evidence>
<dbReference type="EMBL" id="VFQX01000017">
    <property type="protein sequence ID" value="KAF0980605.1"/>
    <property type="molecule type" value="Genomic_DNA"/>
</dbReference>
<name>A0A6A5C543_NAEFO</name>
<feature type="region of interest" description="Disordered" evidence="2">
    <location>
        <begin position="1"/>
        <end position="95"/>
    </location>
</feature>
<feature type="coiled-coil region" evidence="1">
    <location>
        <begin position="843"/>
        <end position="877"/>
    </location>
</feature>
<dbReference type="Proteomes" id="UP000444721">
    <property type="component" value="Unassembled WGS sequence"/>
</dbReference>
<evidence type="ECO:0000256" key="1">
    <source>
        <dbReference type="SAM" id="Coils"/>
    </source>
</evidence>
<feature type="coiled-coil region" evidence="1">
    <location>
        <begin position="132"/>
        <end position="159"/>
    </location>
</feature>
<dbReference type="SUPFAM" id="SSF55073">
    <property type="entry name" value="Nucleotide cyclase"/>
    <property type="match status" value="1"/>
</dbReference>
<feature type="compositionally biased region" description="Basic and acidic residues" evidence="2">
    <location>
        <begin position="324"/>
        <end position="344"/>
    </location>
</feature>
<reference evidence="4 5" key="1">
    <citation type="journal article" date="2019" name="Sci. Rep.">
        <title>Nanopore sequencing improves the draft genome of the human pathogenic amoeba Naegleria fowleri.</title>
        <authorList>
            <person name="Liechti N."/>
            <person name="Schurch N."/>
            <person name="Bruggmann R."/>
            <person name="Wittwer M."/>
        </authorList>
    </citation>
    <scope>NUCLEOTIDE SEQUENCE [LARGE SCALE GENOMIC DNA]</scope>
    <source>
        <strain evidence="4 5">ATCC 30894</strain>
    </source>
</reference>
<evidence type="ECO:0000313" key="5">
    <source>
        <dbReference type="Proteomes" id="UP000444721"/>
    </source>
</evidence>
<proteinExistence type="predicted"/>
<feature type="domain" description="Guanylate cyclase" evidence="3">
    <location>
        <begin position="489"/>
        <end position="628"/>
    </location>
</feature>
<keyword evidence="1" id="KW-0175">Coiled coil</keyword>
<feature type="coiled-coil region" evidence="1">
    <location>
        <begin position="240"/>
        <end position="274"/>
    </location>
</feature>
<dbReference type="Pfam" id="PF00211">
    <property type="entry name" value="Guanylate_cyc"/>
    <property type="match status" value="1"/>
</dbReference>
<dbReference type="PANTHER" id="PTHR43081">
    <property type="entry name" value="ADENYLATE CYCLASE, TERMINAL-DIFFERENTIATION SPECIFIC-RELATED"/>
    <property type="match status" value="1"/>
</dbReference>
<dbReference type="AlphaFoldDB" id="A0A6A5C543"/>
<evidence type="ECO:0000313" key="4">
    <source>
        <dbReference type="EMBL" id="KAF0980605.1"/>
    </source>
</evidence>
<dbReference type="RefSeq" id="XP_044565318.1">
    <property type="nucleotide sequence ID" value="XM_044703679.1"/>
</dbReference>
<evidence type="ECO:0000256" key="2">
    <source>
        <dbReference type="SAM" id="MobiDB-lite"/>
    </source>
</evidence>
<sequence>MYTQFPKLLNIEHLDADRAPSSASESNEGETLELGIKTLEVPRPSSEASQISDRSGVAENRISRPSSRKRGASTSKRPKSGLLTISSEDDQIGSRSGSRLDLIMSNMEDFKVQALVKEQQLERERMLRVRKEEELLMANRDLMEKLRRHEIEVELMKGQLKRRNELLDNQREAFYKELLLLREELFKKNGNPSYAPTDFSLFNWSKKNRYEDEMEKDSYPRTEDIIDTEHHTSSIDTASYFALKEQSKKVQDTLNNLKNLEYKRKQELERLQKEPKELRKSAAKDKEAIVKQIDAVVGEVPSEDLFATVEVHEASPNDISQETAPKEEELPQEEPPKQEAEKRVATPKKTPEILVLSDDEEETKPNEKEDLTSMEQEQVIPKVFEMDLGRDSISDQTQKEDSKVEIVKSYEPPKPEIEIPAFLKKDPEEKKEQEKKELEQLESDVEVFQNKYNDLKSKLNSVRARLVFYKLSKEQQLKHNVEGPKGEVTLVFTDVQDSTRLWELNIDTMQQSIKVHNDIMRQVLDETEGFEVKTEGDAFMCAFHTTEDAVEFALRAQLRLLEAEWPEHLYDFDPGRIEFDPEDAKNIIFRGLRVRMGVHVGKPIVERDPITGRYDYFGPVVNRAARVEGQAAGGQIVISNAVWEKVKDKLDTFSTPIWSKYMGVVSLKGMDEAENIRTILPYSLRNRKFPEVKVIVNEQTGLKELEEKQEESSFKQLQNQLQVLKAQHNGLSQMKEAVKGKIQFKLRMQALEKSLMEKDSIIHFLKAKIDNPTGIALEEIDEVMKRYDEIKAEYLEMKKSYDDAYEVFEEDDQLEEMFLEVTDMKDIVPLLDQEVDSSWEVQKIKYENELEQVQKLIKQRERRILDLKKTLKALQRLRERRYKSPSRKRNGEYRNLSKNRVIASKKNDPNASGGAKTVRPNHVPLTQTPKTEEPIQSKSPLKDTSSKPSSASNKKDISSQKMKNLMKAKLNSPNVLSQSLPTSSQNKYQSIRPIISSAASSRNYIPLRQSYGLSYSSSPLQQPPQQPIVPSSIGEITQILKDAIQEAIGSSSDSKDLNWDSFLQGVSKSVVEDIPSTPVKLEQPQPPQEISKNIIIFDEKTNQYVQIPKEALKKWGVIHAAKFIAEQQFKAGLSKGVRINSREVLLEKPKQGVDKENRPKRSYSRLLESFSRPNIPPSSSLINVNIIHQWEPLGSPFRKVRVPPSAEERERIMNELKNYSPYASSEYYTTSTTMSSSQRVTTGSSSTSNQALFLPRIVSGGGEFER</sequence>
<keyword evidence="5" id="KW-1185">Reference proteome</keyword>
<dbReference type="InterPro" id="IPR001054">
    <property type="entry name" value="A/G_cyclase"/>
</dbReference>
<dbReference type="VEuPathDB" id="AmoebaDB:NF0110130"/>
<feature type="compositionally biased region" description="Basic and acidic residues" evidence="2">
    <location>
        <begin position="930"/>
        <end position="945"/>
    </location>
</feature>
<dbReference type="VEuPathDB" id="AmoebaDB:NfTy_035330"/>
<dbReference type="Gene3D" id="3.30.70.1230">
    <property type="entry name" value="Nucleotide cyclase"/>
    <property type="match status" value="1"/>
</dbReference>
<dbReference type="InterPro" id="IPR029787">
    <property type="entry name" value="Nucleotide_cyclase"/>
</dbReference>
<dbReference type="PROSITE" id="PS50125">
    <property type="entry name" value="GUANYLATE_CYCLASE_2"/>
    <property type="match status" value="1"/>
</dbReference>
<feature type="region of interest" description="Disordered" evidence="2">
    <location>
        <begin position="878"/>
        <end position="959"/>
    </location>
</feature>
<feature type="region of interest" description="Disordered" evidence="2">
    <location>
        <begin position="313"/>
        <end position="374"/>
    </location>
</feature>
<feature type="coiled-coil region" evidence="1">
    <location>
        <begin position="707"/>
        <end position="734"/>
    </location>
</feature>
<protein>
    <recommendedName>
        <fullName evidence="3">Guanylate cyclase domain-containing protein</fullName>
    </recommendedName>
</protein>
<accession>A0A6A5C543</accession>
<dbReference type="VEuPathDB" id="AmoebaDB:FDP41_013088"/>
<dbReference type="GO" id="GO:0009190">
    <property type="term" value="P:cyclic nucleotide biosynthetic process"/>
    <property type="evidence" value="ECO:0007669"/>
    <property type="project" value="InterPro"/>
</dbReference>
<dbReference type="SMART" id="SM00044">
    <property type="entry name" value="CYCc"/>
    <property type="match status" value="1"/>
</dbReference>
<dbReference type="InterPro" id="IPR050697">
    <property type="entry name" value="Adenylyl/Guanylyl_Cyclase_3/4"/>
</dbReference>
<dbReference type="OMA" id="VNIIHQW"/>
<feature type="coiled-coil region" evidence="1">
    <location>
        <begin position="424"/>
        <end position="465"/>
    </location>
</feature>
<dbReference type="CDD" id="cd07302">
    <property type="entry name" value="CHD"/>
    <property type="match status" value="1"/>
</dbReference>
<organism evidence="4 5">
    <name type="scientific">Naegleria fowleri</name>
    <name type="common">Brain eating amoeba</name>
    <dbReference type="NCBI Taxonomy" id="5763"/>
    <lineage>
        <taxon>Eukaryota</taxon>
        <taxon>Discoba</taxon>
        <taxon>Heterolobosea</taxon>
        <taxon>Tetramitia</taxon>
        <taxon>Eutetramitia</taxon>
        <taxon>Vahlkampfiidae</taxon>
        <taxon>Naegleria</taxon>
    </lineage>
</organism>
<feature type="compositionally biased region" description="Basic residues" evidence="2">
    <location>
        <begin position="66"/>
        <end position="79"/>
    </location>
</feature>
<dbReference type="GO" id="GO:0035556">
    <property type="term" value="P:intracellular signal transduction"/>
    <property type="evidence" value="ECO:0007669"/>
    <property type="project" value="InterPro"/>
</dbReference>
<comment type="caution">
    <text evidence="4">The sequence shown here is derived from an EMBL/GenBank/DDBJ whole genome shotgun (WGS) entry which is preliminary data.</text>
</comment>
<feature type="compositionally biased region" description="Basic residues" evidence="2">
    <location>
        <begin position="878"/>
        <end position="888"/>
    </location>
</feature>
<dbReference type="GeneID" id="68120303"/>